<sequence>MNQTSHYSQALIALLAMILLLMIPLYFSNKSFTLSMLVRVFGYGLVMLIFFVMLYEALMH</sequence>
<dbReference type="KEGG" id="suls:Sdiek1_0997"/>
<dbReference type="EMBL" id="CP021416">
    <property type="protein sequence ID" value="ARU48163.1"/>
    <property type="molecule type" value="Genomic_DNA"/>
</dbReference>
<feature type="transmembrane region" description="Helical" evidence="1">
    <location>
        <begin position="6"/>
        <end position="28"/>
    </location>
</feature>
<dbReference type="AlphaFoldDB" id="A0A1Y0HLQ1"/>
<reference evidence="3" key="1">
    <citation type="submission" date="2017-05" db="EMBL/GenBank/DDBJ databases">
        <title>Dechlorination kinetics govern the competition between two new strains of the genus Sulfurospirillum.</title>
        <authorList>
            <person name="Buttet G.F."/>
            <person name="Murray A.M."/>
            <person name="Goris T."/>
            <person name="Burion M."/>
            <person name="Lin B."/>
            <person name="Rolle M."/>
            <person name="Maillard J."/>
        </authorList>
    </citation>
    <scope>NUCLEOTIDE SEQUENCE [LARGE SCALE GENOMIC DNA]</scope>
    <source>
        <strain evidence="3">SL2-1</strain>
    </source>
</reference>
<keyword evidence="1" id="KW-0812">Transmembrane</keyword>
<name>A0A1Y0HLQ1_9BACT</name>
<protein>
    <submittedName>
        <fullName evidence="2">Uncharacterized protein</fullName>
    </submittedName>
</protein>
<evidence type="ECO:0000313" key="2">
    <source>
        <dbReference type="EMBL" id="ARU48163.1"/>
    </source>
</evidence>
<accession>A0A1Y0HLQ1</accession>
<feature type="transmembrane region" description="Helical" evidence="1">
    <location>
        <begin position="40"/>
        <end position="58"/>
    </location>
</feature>
<evidence type="ECO:0000313" key="3">
    <source>
        <dbReference type="Proteomes" id="UP000196005"/>
    </source>
</evidence>
<evidence type="ECO:0000256" key="1">
    <source>
        <dbReference type="SAM" id="Phobius"/>
    </source>
</evidence>
<dbReference type="RefSeq" id="WP_087438162.1">
    <property type="nucleotide sequence ID" value="NZ_CP021416.1"/>
</dbReference>
<keyword evidence="1" id="KW-0472">Membrane</keyword>
<proteinExistence type="predicted"/>
<organism evidence="2 3">
    <name type="scientific">Sulfurospirillum diekertiae</name>
    <dbReference type="NCBI Taxonomy" id="1854492"/>
    <lineage>
        <taxon>Bacteria</taxon>
        <taxon>Pseudomonadati</taxon>
        <taxon>Campylobacterota</taxon>
        <taxon>Epsilonproteobacteria</taxon>
        <taxon>Campylobacterales</taxon>
        <taxon>Sulfurospirillaceae</taxon>
        <taxon>Sulfurospirillum</taxon>
    </lineage>
</organism>
<gene>
    <name evidence="2" type="ORF">Sdiek1_0997</name>
</gene>
<keyword evidence="1" id="KW-1133">Transmembrane helix</keyword>
<keyword evidence="3" id="KW-1185">Reference proteome</keyword>
<dbReference type="Proteomes" id="UP000196005">
    <property type="component" value="Chromosome"/>
</dbReference>